<comment type="caution">
    <text evidence="7">The sequence shown here is derived from an EMBL/GenBank/DDBJ whole genome shotgun (WGS) entry which is preliminary data.</text>
</comment>
<keyword evidence="3 6" id="KW-0812">Transmembrane</keyword>
<keyword evidence="8" id="KW-1185">Reference proteome</keyword>
<dbReference type="EMBL" id="JAENHP010000008">
    <property type="protein sequence ID" value="MBM2618913.1"/>
    <property type="molecule type" value="Genomic_DNA"/>
</dbReference>
<sequence>MQETINRLRNNKDDEGFTLIELLVVVVIIGVLVAIAVPVYLNYRKGAADKSAQSDVRGAVSTIEQYYTDNGNSYPNTSMTEKDASFSLYGTAGTASAAPAGWVTLSDKSKLTYLIGTQSGSGTSLATSTYKVCAVNANGSGKLYVYDSALGGSVKTINNGNITTCA</sequence>
<keyword evidence="4 6" id="KW-1133">Transmembrane helix</keyword>
<evidence type="ECO:0000256" key="1">
    <source>
        <dbReference type="ARBA" id="ARBA00004167"/>
    </source>
</evidence>
<feature type="transmembrane region" description="Helical" evidence="6">
    <location>
        <begin position="20"/>
        <end position="41"/>
    </location>
</feature>
<dbReference type="InterPro" id="IPR012902">
    <property type="entry name" value="N_methyl_site"/>
</dbReference>
<dbReference type="Pfam" id="PF07963">
    <property type="entry name" value="N_methyl"/>
    <property type="match status" value="1"/>
</dbReference>
<proteinExistence type="predicted"/>
<name>A0ABS2AGE2_9ACTN</name>
<dbReference type="PRINTS" id="PR00813">
    <property type="entry name" value="BCTERIALGSPG"/>
</dbReference>
<keyword evidence="5 6" id="KW-0472">Membrane</keyword>
<evidence type="ECO:0000256" key="5">
    <source>
        <dbReference type="ARBA" id="ARBA00023136"/>
    </source>
</evidence>
<comment type="subcellular location">
    <subcellularLocation>
        <location evidence="1">Membrane</location>
        <topology evidence="1">Single-pass membrane protein</topology>
    </subcellularLocation>
</comment>
<evidence type="ECO:0000313" key="7">
    <source>
        <dbReference type="EMBL" id="MBM2618913.1"/>
    </source>
</evidence>
<accession>A0ABS2AGE2</accession>
<evidence type="ECO:0000313" key="8">
    <source>
        <dbReference type="Proteomes" id="UP000632138"/>
    </source>
</evidence>
<dbReference type="PANTHER" id="PTHR30093">
    <property type="entry name" value="GENERAL SECRETION PATHWAY PROTEIN G"/>
    <property type="match status" value="1"/>
</dbReference>
<evidence type="ECO:0000256" key="2">
    <source>
        <dbReference type="ARBA" id="ARBA00022481"/>
    </source>
</evidence>
<protein>
    <submittedName>
        <fullName evidence="7">Prepilin-type N-terminal cleavage/methylation domain-containing protein</fullName>
    </submittedName>
</protein>
<dbReference type="InterPro" id="IPR045584">
    <property type="entry name" value="Pilin-like"/>
</dbReference>
<dbReference type="InterPro" id="IPR000983">
    <property type="entry name" value="Bac_GSPG_pilin"/>
</dbReference>
<organism evidence="7 8">
    <name type="scientific">Paractinoplanes ovalisporus</name>
    <dbReference type="NCBI Taxonomy" id="2810368"/>
    <lineage>
        <taxon>Bacteria</taxon>
        <taxon>Bacillati</taxon>
        <taxon>Actinomycetota</taxon>
        <taxon>Actinomycetes</taxon>
        <taxon>Micromonosporales</taxon>
        <taxon>Micromonosporaceae</taxon>
        <taxon>Paractinoplanes</taxon>
    </lineage>
</organism>
<dbReference type="PANTHER" id="PTHR30093:SF44">
    <property type="entry name" value="TYPE II SECRETION SYSTEM CORE PROTEIN G"/>
    <property type="match status" value="1"/>
</dbReference>
<dbReference type="SUPFAM" id="SSF54523">
    <property type="entry name" value="Pili subunits"/>
    <property type="match status" value="1"/>
</dbReference>
<dbReference type="Gene3D" id="3.30.700.10">
    <property type="entry name" value="Glycoprotein, Type 4 Pilin"/>
    <property type="match status" value="1"/>
</dbReference>
<reference evidence="7 8" key="1">
    <citation type="submission" date="2021-01" db="EMBL/GenBank/DDBJ databases">
        <title>Actinoplanes sp. nov. LDG1-06 isolated from lichen.</title>
        <authorList>
            <person name="Saeng-In P."/>
            <person name="Phongsopitanun W."/>
            <person name="Kanchanasin P."/>
            <person name="Yuki M."/>
            <person name="Kudo T."/>
            <person name="Ohkuma M."/>
            <person name="Tanasupawat S."/>
        </authorList>
    </citation>
    <scope>NUCLEOTIDE SEQUENCE [LARGE SCALE GENOMIC DNA]</scope>
    <source>
        <strain evidence="7 8">LDG1-06</strain>
    </source>
</reference>
<evidence type="ECO:0000256" key="4">
    <source>
        <dbReference type="ARBA" id="ARBA00022989"/>
    </source>
</evidence>
<dbReference type="NCBIfam" id="TIGR02532">
    <property type="entry name" value="IV_pilin_GFxxxE"/>
    <property type="match status" value="1"/>
</dbReference>
<gene>
    <name evidence="7" type="ORF">JIG36_25465</name>
</gene>
<keyword evidence="2" id="KW-0488">Methylation</keyword>
<dbReference type="Proteomes" id="UP000632138">
    <property type="component" value="Unassembled WGS sequence"/>
</dbReference>
<evidence type="ECO:0000256" key="6">
    <source>
        <dbReference type="SAM" id="Phobius"/>
    </source>
</evidence>
<dbReference type="PROSITE" id="PS00409">
    <property type="entry name" value="PROKAR_NTER_METHYL"/>
    <property type="match status" value="1"/>
</dbReference>
<evidence type="ECO:0000256" key="3">
    <source>
        <dbReference type="ARBA" id="ARBA00022692"/>
    </source>
</evidence>